<dbReference type="InterPro" id="IPR011051">
    <property type="entry name" value="RmlC_Cupin_sf"/>
</dbReference>
<accession>A0A5C5VFA9</accession>
<organism evidence="2 3">
    <name type="scientific">Posidoniimonas corsicana</name>
    <dbReference type="NCBI Taxonomy" id="1938618"/>
    <lineage>
        <taxon>Bacteria</taxon>
        <taxon>Pseudomonadati</taxon>
        <taxon>Planctomycetota</taxon>
        <taxon>Planctomycetia</taxon>
        <taxon>Pirellulales</taxon>
        <taxon>Lacipirellulaceae</taxon>
        <taxon>Posidoniimonas</taxon>
    </lineage>
</organism>
<comment type="caution">
    <text evidence="2">The sequence shown here is derived from an EMBL/GenBank/DDBJ whole genome shotgun (WGS) entry which is preliminary data.</text>
</comment>
<proteinExistence type="predicted"/>
<dbReference type="CDD" id="cd20295">
    <property type="entry name" value="cupin_Pac13-like"/>
    <property type="match status" value="1"/>
</dbReference>
<dbReference type="RefSeq" id="WP_146563902.1">
    <property type="nucleotide sequence ID" value="NZ_SIHJ01000001.1"/>
</dbReference>
<reference evidence="2 3" key="1">
    <citation type="submission" date="2019-02" db="EMBL/GenBank/DDBJ databases">
        <title>Deep-cultivation of Planctomycetes and their phenomic and genomic characterization uncovers novel biology.</title>
        <authorList>
            <person name="Wiegand S."/>
            <person name="Jogler M."/>
            <person name="Boedeker C."/>
            <person name="Pinto D."/>
            <person name="Vollmers J."/>
            <person name="Rivas-Marin E."/>
            <person name="Kohn T."/>
            <person name="Peeters S.H."/>
            <person name="Heuer A."/>
            <person name="Rast P."/>
            <person name="Oberbeckmann S."/>
            <person name="Bunk B."/>
            <person name="Jeske O."/>
            <person name="Meyerdierks A."/>
            <person name="Storesund J.E."/>
            <person name="Kallscheuer N."/>
            <person name="Luecker S."/>
            <person name="Lage O.M."/>
            <person name="Pohl T."/>
            <person name="Merkel B.J."/>
            <person name="Hornburger P."/>
            <person name="Mueller R.-W."/>
            <person name="Bruemmer F."/>
            <person name="Labrenz M."/>
            <person name="Spormann A.M."/>
            <person name="Op Den Camp H."/>
            <person name="Overmann J."/>
            <person name="Amann R."/>
            <person name="Jetten M.S.M."/>
            <person name="Mascher T."/>
            <person name="Medema M.H."/>
            <person name="Devos D.P."/>
            <person name="Kaster A.-K."/>
            <person name="Ovreas L."/>
            <person name="Rohde M."/>
            <person name="Galperin M.Y."/>
            <person name="Jogler C."/>
        </authorList>
    </citation>
    <scope>NUCLEOTIDE SEQUENCE [LARGE SCALE GENOMIC DNA]</scope>
    <source>
        <strain evidence="2 3">KOR34</strain>
    </source>
</reference>
<evidence type="ECO:0000313" key="3">
    <source>
        <dbReference type="Proteomes" id="UP000316714"/>
    </source>
</evidence>
<dbReference type="Pfam" id="PF07883">
    <property type="entry name" value="Cupin_2"/>
    <property type="match status" value="1"/>
</dbReference>
<dbReference type="AlphaFoldDB" id="A0A5C5VFA9"/>
<evidence type="ECO:0000313" key="2">
    <source>
        <dbReference type="EMBL" id="TWT36743.1"/>
    </source>
</evidence>
<dbReference type="EMBL" id="SIHJ01000001">
    <property type="protein sequence ID" value="TWT36743.1"/>
    <property type="molecule type" value="Genomic_DNA"/>
</dbReference>
<keyword evidence="3" id="KW-1185">Reference proteome</keyword>
<dbReference type="Proteomes" id="UP000316714">
    <property type="component" value="Unassembled WGS sequence"/>
</dbReference>
<dbReference type="Gene3D" id="2.60.120.10">
    <property type="entry name" value="Jelly Rolls"/>
    <property type="match status" value="1"/>
</dbReference>
<sequence>MKYQLLHLDDVPLTPCPCGTTRRAFVDDPDQTASLHVVTTSGEARTHYHKRLTEIYYILEGEGQMELDGQTFTVRPGTAVLIKPLCRHRLIGDMKFLNVPVPAFDPDDEWFD</sequence>
<dbReference type="SUPFAM" id="SSF51182">
    <property type="entry name" value="RmlC-like cupins"/>
    <property type="match status" value="1"/>
</dbReference>
<evidence type="ECO:0000259" key="1">
    <source>
        <dbReference type="Pfam" id="PF07883"/>
    </source>
</evidence>
<name>A0A5C5VFA9_9BACT</name>
<dbReference type="InterPro" id="IPR013096">
    <property type="entry name" value="Cupin_2"/>
</dbReference>
<dbReference type="OrthoDB" id="287918at2"/>
<protein>
    <submittedName>
        <fullName evidence="2">Cupin domain protein</fullName>
    </submittedName>
</protein>
<dbReference type="InterPro" id="IPR014710">
    <property type="entry name" value="RmlC-like_jellyroll"/>
</dbReference>
<gene>
    <name evidence="2" type="ORF">KOR34_16830</name>
</gene>
<feature type="domain" description="Cupin type-2" evidence="1">
    <location>
        <begin position="41"/>
        <end position="91"/>
    </location>
</feature>